<comment type="caution">
    <text evidence="2">The sequence shown here is derived from an EMBL/GenBank/DDBJ whole genome shotgun (WGS) entry which is preliminary data.</text>
</comment>
<dbReference type="EMBL" id="AODF01000006">
    <property type="protein sequence ID" value="EUJ33229.1"/>
    <property type="molecule type" value="Genomic_DNA"/>
</dbReference>
<name>A0ABP3B2N5_9LIST</name>
<proteinExistence type="predicted"/>
<feature type="domain" description="DNA mismatch repair protein MutS-like N-terminal" evidence="1">
    <location>
        <begin position="5"/>
        <end position="25"/>
    </location>
</feature>
<dbReference type="Pfam" id="PF01624">
    <property type="entry name" value="MutS_I"/>
    <property type="match status" value="1"/>
</dbReference>
<keyword evidence="3" id="KW-1185">Reference proteome</keyword>
<evidence type="ECO:0000313" key="2">
    <source>
        <dbReference type="EMBL" id="EUJ33229.1"/>
    </source>
</evidence>
<evidence type="ECO:0000259" key="1">
    <source>
        <dbReference type="Pfam" id="PF01624"/>
    </source>
</evidence>
<reference evidence="2 3" key="1">
    <citation type="journal article" date="2014" name="Int. J. Syst. Evol. Microbiol.">
        <title>Listeria floridensis sp. nov., Listeria aquatica sp. nov., Listeria cornellensis sp. nov., Listeria riparia sp. nov. and Listeria grandensis sp. nov., from agricultural and natural environments.</title>
        <authorList>
            <person name="den Bakker H.C."/>
            <person name="Warchocki S."/>
            <person name="Wright E.M."/>
            <person name="Allred A.F."/>
            <person name="Ahlstrom C."/>
            <person name="Manuel C.S."/>
            <person name="Stasiewicz M.J."/>
            <person name="Burrell A."/>
            <person name="Roof S."/>
            <person name="Strawn L."/>
            <person name="Fortes E.D."/>
            <person name="Nightingale K.K."/>
            <person name="Kephart D."/>
            <person name="Wiedmann M."/>
        </authorList>
    </citation>
    <scope>NUCLEOTIDE SEQUENCE [LARGE SCALE GENOMIC DNA]</scope>
    <source>
        <strain evidence="2 3">FSL S10-1187</strain>
    </source>
</reference>
<dbReference type="InterPro" id="IPR007695">
    <property type="entry name" value="DNA_mismatch_repair_MutS-lik_N"/>
</dbReference>
<sequence>MVEYTPMMKQYLAIKENYQDAFFIFFA</sequence>
<dbReference type="Proteomes" id="UP000019249">
    <property type="component" value="Unassembled WGS sequence"/>
</dbReference>
<organism evidence="2 3">
    <name type="scientific">Listeria floridensis FSL S10-1187</name>
    <dbReference type="NCBI Taxonomy" id="1265817"/>
    <lineage>
        <taxon>Bacteria</taxon>
        <taxon>Bacillati</taxon>
        <taxon>Bacillota</taxon>
        <taxon>Bacilli</taxon>
        <taxon>Bacillales</taxon>
        <taxon>Listeriaceae</taxon>
        <taxon>Listeria</taxon>
    </lineage>
</organism>
<evidence type="ECO:0000313" key="3">
    <source>
        <dbReference type="Proteomes" id="UP000019249"/>
    </source>
</evidence>
<accession>A0ABP3B2N5</accession>
<protein>
    <recommendedName>
        <fullName evidence="1">DNA mismatch repair protein MutS-like N-terminal domain-containing protein</fullName>
    </recommendedName>
</protein>
<gene>
    <name evidence="2" type="ORF">MFLO_03765</name>
</gene>